<dbReference type="SUPFAM" id="SSF82784">
    <property type="entry name" value="OsmC-like"/>
    <property type="match status" value="1"/>
</dbReference>
<evidence type="ECO:0000313" key="1">
    <source>
        <dbReference type="EMBL" id="GGE27923.1"/>
    </source>
</evidence>
<reference evidence="1" key="1">
    <citation type="journal article" date="2014" name="Int. J. Syst. Evol. Microbiol.">
        <title>Complete genome sequence of Corynebacterium casei LMG S-19264T (=DSM 44701T), isolated from a smear-ripened cheese.</title>
        <authorList>
            <consortium name="US DOE Joint Genome Institute (JGI-PGF)"/>
            <person name="Walter F."/>
            <person name="Albersmeier A."/>
            <person name="Kalinowski J."/>
            <person name="Ruckert C."/>
        </authorList>
    </citation>
    <scope>NUCLEOTIDE SEQUENCE</scope>
    <source>
        <strain evidence="1">CGMCC 1.15179</strain>
    </source>
</reference>
<dbReference type="InterPro" id="IPR052924">
    <property type="entry name" value="OsmC/Ohr_hydroprdx_reductase"/>
</dbReference>
<comment type="caution">
    <text evidence="1">The sequence shown here is derived from an EMBL/GenBank/DDBJ whole genome shotgun (WGS) entry which is preliminary data.</text>
</comment>
<accession>A0A8J2VKB0</accession>
<dbReference type="RefSeq" id="WP_188648948.1">
    <property type="nucleotide sequence ID" value="NZ_BMHQ01000015.1"/>
</dbReference>
<dbReference type="Pfam" id="PF02566">
    <property type="entry name" value="OsmC"/>
    <property type="match status" value="1"/>
</dbReference>
<dbReference type="InterPro" id="IPR036102">
    <property type="entry name" value="OsmC/Ohrsf"/>
</dbReference>
<organism evidence="1 2">
    <name type="scientific">Marinithermofilum abyssi</name>
    <dbReference type="NCBI Taxonomy" id="1571185"/>
    <lineage>
        <taxon>Bacteria</taxon>
        <taxon>Bacillati</taxon>
        <taxon>Bacillota</taxon>
        <taxon>Bacilli</taxon>
        <taxon>Bacillales</taxon>
        <taxon>Thermoactinomycetaceae</taxon>
        <taxon>Marinithermofilum</taxon>
    </lineage>
</organism>
<proteinExistence type="predicted"/>
<sequence>MAKQIMNVAVQSESRRMRTLVETNKHQFIVDEPANMGGTDQGANPLEYLLGSLVGCENVIANFVAKEMNFQLDGIRFQVEGELDSRGLMGDPEVKPYFQKVQIQAQVETSESEERVQELQKVVDQRCPVFTLMKAAGVELEVEWKKA</sequence>
<dbReference type="EMBL" id="BMHQ01000015">
    <property type="protein sequence ID" value="GGE27923.1"/>
    <property type="molecule type" value="Genomic_DNA"/>
</dbReference>
<dbReference type="InterPro" id="IPR003718">
    <property type="entry name" value="OsmC/Ohr_fam"/>
</dbReference>
<gene>
    <name evidence="1" type="ORF">GCM10011571_32610</name>
</gene>
<dbReference type="PANTHER" id="PTHR35368:SF1">
    <property type="entry name" value="HYDROPEROXIDE REDUCTASE"/>
    <property type="match status" value="1"/>
</dbReference>
<dbReference type="Proteomes" id="UP000625210">
    <property type="component" value="Unassembled WGS sequence"/>
</dbReference>
<dbReference type="InterPro" id="IPR015946">
    <property type="entry name" value="KH_dom-like_a/b"/>
</dbReference>
<protein>
    <submittedName>
        <fullName evidence="1">Osmotically inducible protein C</fullName>
    </submittedName>
</protein>
<keyword evidence="2" id="KW-1185">Reference proteome</keyword>
<dbReference type="Gene3D" id="3.30.300.20">
    <property type="match status" value="1"/>
</dbReference>
<name>A0A8J2VKB0_9BACL</name>
<evidence type="ECO:0000313" key="2">
    <source>
        <dbReference type="Proteomes" id="UP000625210"/>
    </source>
</evidence>
<reference evidence="1" key="2">
    <citation type="submission" date="2020-09" db="EMBL/GenBank/DDBJ databases">
        <authorList>
            <person name="Sun Q."/>
            <person name="Zhou Y."/>
        </authorList>
    </citation>
    <scope>NUCLEOTIDE SEQUENCE</scope>
    <source>
        <strain evidence="1">CGMCC 1.15179</strain>
    </source>
</reference>
<dbReference type="PANTHER" id="PTHR35368">
    <property type="entry name" value="HYDROPEROXIDE REDUCTASE"/>
    <property type="match status" value="1"/>
</dbReference>
<dbReference type="AlphaFoldDB" id="A0A8J2VKB0"/>